<keyword evidence="4" id="KW-1133">Transmembrane helix</keyword>
<organism evidence="6">
    <name type="scientific">Arion vulgaris</name>
    <dbReference type="NCBI Taxonomy" id="1028688"/>
    <lineage>
        <taxon>Eukaryota</taxon>
        <taxon>Metazoa</taxon>
        <taxon>Spiralia</taxon>
        <taxon>Lophotrochozoa</taxon>
        <taxon>Mollusca</taxon>
        <taxon>Gastropoda</taxon>
        <taxon>Heterobranchia</taxon>
        <taxon>Euthyneura</taxon>
        <taxon>Panpulmonata</taxon>
        <taxon>Eupulmonata</taxon>
        <taxon>Stylommatophora</taxon>
        <taxon>Helicina</taxon>
        <taxon>Arionoidea</taxon>
        <taxon>Arionidae</taxon>
        <taxon>Arion</taxon>
    </lineage>
</organism>
<evidence type="ECO:0000259" key="5">
    <source>
        <dbReference type="PROSITE" id="PS01180"/>
    </source>
</evidence>
<keyword evidence="4" id="KW-0812">Transmembrane</keyword>
<dbReference type="InterPro" id="IPR000859">
    <property type="entry name" value="CUB_dom"/>
</dbReference>
<keyword evidence="4" id="KW-0472">Membrane</keyword>
<gene>
    <name evidence="6" type="primary">ORF72559</name>
</gene>
<dbReference type="CDD" id="cd00041">
    <property type="entry name" value="CUB"/>
    <property type="match status" value="2"/>
</dbReference>
<evidence type="ECO:0000256" key="2">
    <source>
        <dbReference type="ARBA" id="ARBA00023157"/>
    </source>
</evidence>
<dbReference type="InterPro" id="IPR035914">
    <property type="entry name" value="Sperma_CUB_dom_sf"/>
</dbReference>
<protein>
    <recommendedName>
        <fullName evidence="5">CUB domain-containing protein</fullName>
    </recommendedName>
</protein>
<reference evidence="6" key="1">
    <citation type="submission" date="2014-12" db="EMBL/GenBank/DDBJ databases">
        <title>Insight into the proteome of Arion vulgaris.</title>
        <authorList>
            <person name="Aradska J."/>
            <person name="Bulat T."/>
            <person name="Smidak R."/>
            <person name="Sarate P."/>
            <person name="Gangsoo J."/>
            <person name="Sialana F."/>
            <person name="Bilban M."/>
            <person name="Lubec G."/>
        </authorList>
    </citation>
    <scope>NUCLEOTIDE SEQUENCE</scope>
    <source>
        <tissue evidence="6">Skin</tissue>
    </source>
</reference>
<accession>A0A0B6ZQN7</accession>
<keyword evidence="1" id="KW-0677">Repeat</keyword>
<dbReference type="SMART" id="SM00042">
    <property type="entry name" value="CUB"/>
    <property type="match status" value="2"/>
</dbReference>
<dbReference type="EMBL" id="HACG01023170">
    <property type="protein sequence ID" value="CEK70035.1"/>
    <property type="molecule type" value="Transcribed_RNA"/>
</dbReference>
<dbReference type="PANTHER" id="PTHR24251">
    <property type="entry name" value="OVOCHYMASE-RELATED"/>
    <property type="match status" value="1"/>
</dbReference>
<name>A0A0B6ZQN7_9EUPU</name>
<dbReference type="AlphaFoldDB" id="A0A0B6ZQN7"/>
<dbReference type="PROSITE" id="PS01180">
    <property type="entry name" value="CUB"/>
    <property type="match status" value="2"/>
</dbReference>
<keyword evidence="2" id="KW-1015">Disulfide bond</keyword>
<sequence length="415" mass="46498">QFKSISCSDKSIPNLEVASLPTYFAFPQHHKSTSTRACPLRIWAGKQSQSVRLQVLSKEPPCSVRGVQVYDGFDLSTKMIGSLCDQNVFSGSAHNLVLNPINENYTGVVYLKASAVEPVCNGQVEPRKAIHDEVRRLPKMDYPHDLNCTYLLESNIESDAIEVSLSGKMVATGMFECEGDYVTLYDGDNLRSPVITTWCGANDQGKRHVSKGPKMLVVIKTDSYQSYEGVKITYYTVPQVGGCSLITELEANSTYQYLTSPNYPLYYPINSYCEYKLLAPEEHVVQLEVLLSRMQEDCSDNVRVYSGFDKKYEKYLGRWCGDEKPKYRSEGRELLIVFSADDEFNSGGFEARFYAYKDASNSSYLISAILGSLLFAIAVIVIITVIIFVVLRRKKNERTDPSSSKPASSENGNQK</sequence>
<comment type="caution">
    <text evidence="3">Lacks conserved residue(s) required for the propagation of feature annotation.</text>
</comment>
<proteinExistence type="predicted"/>
<feature type="transmembrane region" description="Helical" evidence="4">
    <location>
        <begin position="364"/>
        <end position="391"/>
    </location>
</feature>
<feature type="domain" description="CUB" evidence="5">
    <location>
        <begin position="243"/>
        <end position="356"/>
    </location>
</feature>
<feature type="domain" description="CUB" evidence="5">
    <location>
        <begin position="120"/>
        <end position="237"/>
    </location>
</feature>
<evidence type="ECO:0000313" key="6">
    <source>
        <dbReference type="EMBL" id="CEK70035.1"/>
    </source>
</evidence>
<evidence type="ECO:0000256" key="1">
    <source>
        <dbReference type="ARBA" id="ARBA00022737"/>
    </source>
</evidence>
<dbReference type="Gene3D" id="2.60.120.290">
    <property type="entry name" value="Spermadhesin, CUB domain"/>
    <property type="match status" value="2"/>
</dbReference>
<evidence type="ECO:0000256" key="3">
    <source>
        <dbReference type="PROSITE-ProRule" id="PRU00059"/>
    </source>
</evidence>
<evidence type="ECO:0000256" key="4">
    <source>
        <dbReference type="SAM" id="Phobius"/>
    </source>
</evidence>
<dbReference type="Pfam" id="PF00431">
    <property type="entry name" value="CUB"/>
    <property type="match status" value="2"/>
</dbReference>
<feature type="non-terminal residue" evidence="6">
    <location>
        <position position="1"/>
    </location>
</feature>
<dbReference type="SUPFAM" id="SSF49854">
    <property type="entry name" value="Spermadhesin, CUB domain"/>
    <property type="match status" value="2"/>
</dbReference>